<dbReference type="InterPro" id="IPR040256">
    <property type="entry name" value="At4g02000-like"/>
</dbReference>
<dbReference type="AlphaFoldDB" id="A0A803N9U8"/>
<dbReference type="PANTHER" id="PTHR31286:SF180">
    <property type="entry name" value="OS10G0362600 PROTEIN"/>
    <property type="match status" value="1"/>
</dbReference>
<evidence type="ECO:0000259" key="2">
    <source>
        <dbReference type="Pfam" id="PF14392"/>
    </source>
</evidence>
<keyword evidence="4" id="KW-1185">Reference proteome</keyword>
<dbReference type="Pfam" id="PF14392">
    <property type="entry name" value="zf-CCHC_4"/>
    <property type="match status" value="1"/>
</dbReference>
<evidence type="ECO:0000313" key="4">
    <source>
        <dbReference type="Proteomes" id="UP000596660"/>
    </source>
</evidence>
<evidence type="ECO:0000313" key="3">
    <source>
        <dbReference type="EnsemblPlants" id="AUR62042732-RA:cds"/>
    </source>
</evidence>
<feature type="domain" description="Zinc knuckle CX2CX4HX4C" evidence="2">
    <location>
        <begin position="136"/>
        <end position="164"/>
    </location>
</feature>
<protein>
    <recommendedName>
        <fullName evidence="2">Zinc knuckle CX2CX4HX4C domain-containing protein</fullName>
    </recommendedName>
</protein>
<dbReference type="PANTHER" id="PTHR31286">
    <property type="entry name" value="GLYCINE-RICH CELL WALL STRUCTURAL PROTEIN 1.8-LIKE"/>
    <property type="match status" value="1"/>
</dbReference>
<dbReference type="InterPro" id="IPR025836">
    <property type="entry name" value="Zn_knuckle_CX2CX4HX4C"/>
</dbReference>
<feature type="compositionally biased region" description="Low complexity" evidence="1">
    <location>
        <begin position="193"/>
        <end position="216"/>
    </location>
</feature>
<reference evidence="3" key="1">
    <citation type="journal article" date="2017" name="Nature">
        <title>The genome of Chenopodium quinoa.</title>
        <authorList>
            <person name="Jarvis D.E."/>
            <person name="Ho Y.S."/>
            <person name="Lightfoot D.J."/>
            <person name="Schmoeckel S.M."/>
            <person name="Li B."/>
            <person name="Borm T.J.A."/>
            <person name="Ohyanagi H."/>
            <person name="Mineta K."/>
            <person name="Michell C.T."/>
            <person name="Saber N."/>
            <person name="Kharbatia N.M."/>
            <person name="Rupper R.R."/>
            <person name="Sharp A.R."/>
            <person name="Dally N."/>
            <person name="Boughton B.A."/>
            <person name="Woo Y.H."/>
            <person name="Gao G."/>
            <person name="Schijlen E.G.W.M."/>
            <person name="Guo X."/>
            <person name="Momin A.A."/>
            <person name="Negrao S."/>
            <person name="Al-Babili S."/>
            <person name="Gehring C."/>
            <person name="Roessner U."/>
            <person name="Jung C."/>
            <person name="Murphy K."/>
            <person name="Arold S.T."/>
            <person name="Gojobori T."/>
            <person name="van der Linden C.G."/>
            <person name="van Loo E.N."/>
            <person name="Jellen E.N."/>
            <person name="Maughan P.J."/>
            <person name="Tester M."/>
        </authorList>
    </citation>
    <scope>NUCLEOTIDE SEQUENCE [LARGE SCALE GENOMIC DNA]</scope>
    <source>
        <strain evidence="3">cv. PI 614886</strain>
    </source>
</reference>
<sequence>MIQWRSRLEGDNQCSVLHCSVIHSSIFRGSRTSKLEQHSFVLDGRICNVLRCNRYTVPANVNFDLTRLWIRVYGLPFGLLNPEWAVETLKLVGFVETLECDGEGLPLDAPEFRGQVLVDLSKPLVPGCFVPGEFEPLWVYFRYEGVFMFCKKCGMVGHFKEFCHSLDYVAARRVTSRMEAFEAQDSEGGNEPANSDSDSSGSGGNNQPNGNANLPSPNGDNNDNLEPEFIPINWVYQNGYMSHPINAAAASSSEDSVYGSASEQGSDTLNSSETDPTTPESYHNPYSRRFFEENLAEAEALRVQQQ</sequence>
<feature type="region of interest" description="Disordered" evidence="1">
    <location>
        <begin position="180"/>
        <end position="226"/>
    </location>
</feature>
<dbReference type="Gramene" id="AUR62042732-RA">
    <property type="protein sequence ID" value="AUR62042732-RA:cds"/>
    <property type="gene ID" value="AUR62042732"/>
</dbReference>
<proteinExistence type="predicted"/>
<name>A0A803N9U8_CHEQI</name>
<dbReference type="EnsemblPlants" id="AUR62042732-RA">
    <property type="protein sequence ID" value="AUR62042732-RA:cds"/>
    <property type="gene ID" value="AUR62042732"/>
</dbReference>
<evidence type="ECO:0000256" key="1">
    <source>
        <dbReference type="SAM" id="MobiDB-lite"/>
    </source>
</evidence>
<reference evidence="3" key="2">
    <citation type="submission" date="2021-03" db="UniProtKB">
        <authorList>
            <consortium name="EnsemblPlants"/>
        </authorList>
    </citation>
    <scope>IDENTIFICATION</scope>
</reference>
<organism evidence="3 4">
    <name type="scientific">Chenopodium quinoa</name>
    <name type="common">Quinoa</name>
    <dbReference type="NCBI Taxonomy" id="63459"/>
    <lineage>
        <taxon>Eukaryota</taxon>
        <taxon>Viridiplantae</taxon>
        <taxon>Streptophyta</taxon>
        <taxon>Embryophyta</taxon>
        <taxon>Tracheophyta</taxon>
        <taxon>Spermatophyta</taxon>
        <taxon>Magnoliopsida</taxon>
        <taxon>eudicotyledons</taxon>
        <taxon>Gunneridae</taxon>
        <taxon>Pentapetalae</taxon>
        <taxon>Caryophyllales</taxon>
        <taxon>Chenopodiaceae</taxon>
        <taxon>Chenopodioideae</taxon>
        <taxon>Atripliceae</taxon>
        <taxon>Chenopodium</taxon>
    </lineage>
</organism>
<dbReference type="Proteomes" id="UP000596660">
    <property type="component" value="Unplaced"/>
</dbReference>
<feature type="region of interest" description="Disordered" evidence="1">
    <location>
        <begin position="256"/>
        <end position="285"/>
    </location>
</feature>
<accession>A0A803N9U8</accession>
<feature type="compositionally biased region" description="Polar residues" evidence="1">
    <location>
        <begin position="256"/>
        <end position="281"/>
    </location>
</feature>